<dbReference type="RefSeq" id="WP_099513538.1">
    <property type="nucleotide sequence ID" value="NZ_CP016617.1"/>
</dbReference>
<dbReference type="PANTHER" id="PTHR32332:SF20">
    <property type="entry name" value="2-NITROPROPANE DIOXYGENASE-LIKE PROTEIN"/>
    <property type="match status" value="1"/>
</dbReference>
<dbReference type="KEGG" id="moc:BB934_29455"/>
<evidence type="ECO:0000313" key="4">
    <source>
        <dbReference type="EMBL" id="ANY82427.1"/>
    </source>
</evidence>
<evidence type="ECO:0000256" key="2">
    <source>
        <dbReference type="ARBA" id="ARBA00022643"/>
    </source>
</evidence>
<organism evidence="4">
    <name type="scientific">Microvirga ossetica</name>
    <dbReference type="NCBI Taxonomy" id="1882682"/>
    <lineage>
        <taxon>Bacteria</taxon>
        <taxon>Pseudomonadati</taxon>
        <taxon>Pseudomonadota</taxon>
        <taxon>Alphaproteobacteria</taxon>
        <taxon>Hyphomicrobiales</taxon>
        <taxon>Methylobacteriaceae</taxon>
        <taxon>Microvirga</taxon>
    </lineage>
</organism>
<name>A0A1B2ER36_9HYPH</name>
<evidence type="ECO:0000256" key="3">
    <source>
        <dbReference type="ARBA" id="ARBA00023002"/>
    </source>
</evidence>
<dbReference type="Gene3D" id="3.20.20.70">
    <property type="entry name" value="Aldolase class I"/>
    <property type="match status" value="1"/>
</dbReference>
<dbReference type="CDD" id="cd04730">
    <property type="entry name" value="NPD_like"/>
    <property type="match status" value="1"/>
</dbReference>
<geneLocation type="plasmid" evidence="4">
    <name>unnamed1</name>
</geneLocation>
<dbReference type="PANTHER" id="PTHR32332">
    <property type="entry name" value="2-NITROPROPANE DIOXYGENASE"/>
    <property type="match status" value="1"/>
</dbReference>
<accession>A0A1B2ER36</accession>
<dbReference type="EMBL" id="CP016617">
    <property type="protein sequence ID" value="ANY82427.1"/>
    <property type="molecule type" value="Genomic_DNA"/>
</dbReference>
<protein>
    <submittedName>
        <fullName evidence="4">2-nitropropane dioxygenase</fullName>
    </submittedName>
</protein>
<keyword evidence="3" id="KW-0560">Oxidoreductase</keyword>
<dbReference type="InterPro" id="IPR004136">
    <property type="entry name" value="NMO"/>
</dbReference>
<keyword evidence="4" id="KW-0223">Dioxygenase</keyword>
<gene>
    <name evidence="4" type="ORF">BB934_29455</name>
</gene>
<dbReference type="InterPro" id="IPR013785">
    <property type="entry name" value="Aldolase_TIM"/>
</dbReference>
<sequence length="332" mass="34664">MRTALCDKLGIERPIIQAPMGGASCPELAAAVSNAGGLGMLALWSVDLDGLRRQIRETKALTQRPFGVNLNLAFDQQERLTACFEEGVSIISLFWGDPAPLVGRIHEAGALVLHSTPDATDARQAVEAGVDIIVAQGWEAGGHVRGQMTSLSLIPSVVDAVAPTPVVAAGGIADGRGLAAVLALGASGAWIGTRFLAAKEAAIHPRYRELLLEATGTDTVYTRLFDGSWPNAPHRVLRNSTVRTWEAAGCPASGSRPGEGEVLATSPLRGELERYRSVTPGADATGDIEALSLWAGQGVGLVKRVQGAAEIVHEIMDEARSVLQACGTLAAS</sequence>
<evidence type="ECO:0000256" key="1">
    <source>
        <dbReference type="ARBA" id="ARBA00022630"/>
    </source>
</evidence>
<reference evidence="4" key="1">
    <citation type="submission" date="2016-07" db="EMBL/GenBank/DDBJ databases">
        <title>Microvirga ossetica sp. nov. a new species of rhizobia isolated from root nodules of the legume species Vicia alpestris Steven originated from North Ossetia region in the Caucasus.</title>
        <authorList>
            <person name="Safronova V.I."/>
            <person name="Kuznetsova I.G."/>
            <person name="Sazanova A.L."/>
            <person name="Belimov A."/>
            <person name="Andronov E."/>
            <person name="Osledkin Y.S."/>
            <person name="Onishchuk O.P."/>
            <person name="Kurchak O.N."/>
            <person name="Shaposhnikov A.I."/>
            <person name="Willems A."/>
            <person name="Tikhonovich I.A."/>
        </authorList>
    </citation>
    <scope>NUCLEOTIDE SEQUENCE [LARGE SCALE GENOMIC DNA]</scope>
    <source>
        <strain evidence="4">V5/3M</strain>
        <plasmid evidence="4">unnamed1</plasmid>
    </source>
</reference>
<keyword evidence="4" id="KW-0614">Plasmid</keyword>
<dbReference type="AlphaFoldDB" id="A0A1B2ER36"/>
<dbReference type="Pfam" id="PF03060">
    <property type="entry name" value="NMO"/>
    <property type="match status" value="2"/>
</dbReference>
<keyword evidence="1" id="KW-0285">Flavoprotein</keyword>
<dbReference type="PROSITE" id="PS51257">
    <property type="entry name" value="PROKAR_LIPOPROTEIN"/>
    <property type="match status" value="1"/>
</dbReference>
<dbReference type="GO" id="GO:0051213">
    <property type="term" value="F:dioxygenase activity"/>
    <property type="evidence" value="ECO:0007669"/>
    <property type="project" value="UniProtKB-KW"/>
</dbReference>
<dbReference type="SUPFAM" id="SSF51412">
    <property type="entry name" value="Inosine monophosphate dehydrogenase (IMPDH)"/>
    <property type="match status" value="1"/>
</dbReference>
<keyword evidence="2" id="KW-0288">FMN</keyword>
<proteinExistence type="predicted"/>
<dbReference type="OrthoDB" id="9778912at2"/>
<dbReference type="GO" id="GO:0018580">
    <property type="term" value="F:nitronate monooxygenase activity"/>
    <property type="evidence" value="ECO:0007669"/>
    <property type="project" value="InterPro"/>
</dbReference>